<dbReference type="EMBL" id="PFRD01000030">
    <property type="protein sequence ID" value="PJC56381.1"/>
    <property type="molecule type" value="Genomic_DNA"/>
</dbReference>
<dbReference type="InterPro" id="IPR036291">
    <property type="entry name" value="NAD(P)-bd_dom_sf"/>
</dbReference>
<dbReference type="InterPro" id="IPR006115">
    <property type="entry name" value="6PGDH_NADP-bd"/>
</dbReference>
<dbReference type="Proteomes" id="UP000230391">
    <property type="component" value="Unassembled WGS sequence"/>
</dbReference>
<feature type="non-terminal residue" evidence="2">
    <location>
        <position position="112"/>
    </location>
</feature>
<feature type="domain" description="6-phosphogluconate dehydrogenase NADP-binding" evidence="1">
    <location>
        <begin position="9"/>
        <end position="111"/>
    </location>
</feature>
<proteinExistence type="predicted"/>
<dbReference type="PANTHER" id="PTHR11811">
    <property type="entry name" value="6-PHOSPHOGLUCONATE DEHYDROGENASE"/>
    <property type="match status" value="1"/>
</dbReference>
<dbReference type="AlphaFoldDB" id="A0A2M8FFL2"/>
<dbReference type="SUPFAM" id="SSF51735">
    <property type="entry name" value="NAD(P)-binding Rossmann-fold domains"/>
    <property type="match status" value="1"/>
</dbReference>
<evidence type="ECO:0000313" key="2">
    <source>
        <dbReference type="EMBL" id="PJC56381.1"/>
    </source>
</evidence>
<sequence>MNTIPKKELGFIGLGRMGLNMATLLVEKGYRVVGSDPSEEARAAARAIGVEVMSDYSEMTTALSSEKVVWVMVPSKYVDAVLQELIPHLNAGDTIIDGGNSFYRDSLRRHAE</sequence>
<dbReference type="GO" id="GO:0004616">
    <property type="term" value="F:phosphogluconate dehydrogenase (decarboxylating) activity"/>
    <property type="evidence" value="ECO:0007669"/>
    <property type="project" value="InterPro"/>
</dbReference>
<reference evidence="3" key="1">
    <citation type="submission" date="2017-09" db="EMBL/GenBank/DDBJ databases">
        <title>Depth-based differentiation of microbial function through sediment-hosted aquifers and enrichment of novel symbionts in the deep terrestrial subsurface.</title>
        <authorList>
            <person name="Probst A.J."/>
            <person name="Ladd B."/>
            <person name="Jarett J.K."/>
            <person name="Geller-Mcgrath D.E."/>
            <person name="Sieber C.M.K."/>
            <person name="Emerson J.B."/>
            <person name="Anantharaman K."/>
            <person name="Thomas B.C."/>
            <person name="Malmstrom R."/>
            <person name="Stieglmeier M."/>
            <person name="Klingl A."/>
            <person name="Woyke T."/>
            <person name="Ryan C.M."/>
            <person name="Banfield J.F."/>
        </authorList>
    </citation>
    <scope>NUCLEOTIDE SEQUENCE [LARGE SCALE GENOMIC DNA]</scope>
</reference>
<dbReference type="GO" id="GO:0050661">
    <property type="term" value="F:NADP binding"/>
    <property type="evidence" value="ECO:0007669"/>
    <property type="project" value="InterPro"/>
</dbReference>
<gene>
    <name evidence="2" type="ORF">CO026_00560</name>
</gene>
<evidence type="ECO:0000313" key="3">
    <source>
        <dbReference type="Proteomes" id="UP000230391"/>
    </source>
</evidence>
<name>A0A2M8FFL2_9BACT</name>
<protein>
    <submittedName>
        <fullName evidence="2">6-phosphogluconate dehydrogenase</fullName>
    </submittedName>
</protein>
<evidence type="ECO:0000259" key="1">
    <source>
        <dbReference type="Pfam" id="PF03446"/>
    </source>
</evidence>
<dbReference type="Pfam" id="PF03446">
    <property type="entry name" value="NAD_binding_2"/>
    <property type="match status" value="1"/>
</dbReference>
<dbReference type="InterPro" id="IPR006183">
    <property type="entry name" value="Pgluconate_DH"/>
</dbReference>
<organism evidence="2 3">
    <name type="scientific">Candidatus Kaiserbacteria bacterium CG_4_9_14_0_2_um_filter_41_32</name>
    <dbReference type="NCBI Taxonomy" id="1974601"/>
    <lineage>
        <taxon>Bacteria</taxon>
        <taxon>Candidatus Kaiseribacteriota</taxon>
    </lineage>
</organism>
<comment type="caution">
    <text evidence="2">The sequence shown here is derived from an EMBL/GenBank/DDBJ whole genome shotgun (WGS) entry which is preliminary data.</text>
</comment>
<dbReference type="Gene3D" id="3.40.50.720">
    <property type="entry name" value="NAD(P)-binding Rossmann-like Domain"/>
    <property type="match status" value="1"/>
</dbReference>
<accession>A0A2M8FFL2</accession>